<dbReference type="InterPro" id="IPR045072">
    <property type="entry name" value="MKRN-like"/>
</dbReference>
<reference evidence="8" key="1">
    <citation type="journal article" date="2020" name="Sci. Rep.">
        <title>A novel Asfarvirus-like virus identified as a potential cause of mass mortality of abalone.</title>
        <authorList>
            <person name="Matsuyama T."/>
            <person name="Takano T."/>
            <person name="Nishiki I."/>
            <person name="Fujiwara A."/>
            <person name="Kiryu I."/>
            <person name="Inada M."/>
            <person name="Sakai T."/>
            <person name="Terashima S."/>
            <person name="Matsuura Y."/>
            <person name="Isowa K."/>
            <person name="Nakayasu C."/>
        </authorList>
    </citation>
    <scope>NUCLEOTIDE SEQUENCE</scope>
</reference>
<feature type="zinc finger region" description="C3H1-type" evidence="5">
    <location>
        <begin position="92"/>
        <end position="120"/>
    </location>
</feature>
<dbReference type="SUPFAM" id="SSF90229">
    <property type="entry name" value="CCCH zinc finger"/>
    <property type="match status" value="2"/>
</dbReference>
<feature type="compositionally biased region" description="Polar residues" evidence="6">
    <location>
        <begin position="322"/>
        <end position="332"/>
    </location>
</feature>
<name>A0A5K7Y3K6_9VIRU</name>
<dbReference type="GO" id="GO:0008270">
    <property type="term" value="F:zinc ion binding"/>
    <property type="evidence" value="ECO:0007669"/>
    <property type="project" value="UniProtKB-KW"/>
</dbReference>
<dbReference type="InterPro" id="IPR036855">
    <property type="entry name" value="Znf_CCCH_sf"/>
</dbReference>
<dbReference type="Gene3D" id="4.10.1000.10">
    <property type="entry name" value="Zinc finger, CCCH-type"/>
    <property type="match status" value="2"/>
</dbReference>
<accession>A0A5K7Y3K6</accession>
<dbReference type="PANTHER" id="PTHR11224:SF10">
    <property type="entry name" value="IP09428P-RELATED"/>
    <property type="match status" value="1"/>
</dbReference>
<feature type="zinc finger region" description="C3H1-type" evidence="5">
    <location>
        <begin position="1"/>
        <end position="28"/>
    </location>
</feature>
<dbReference type="InterPro" id="IPR041367">
    <property type="entry name" value="Znf-CCCH_4"/>
</dbReference>
<dbReference type="Pfam" id="PF18044">
    <property type="entry name" value="zf-CCCH_4"/>
    <property type="match status" value="2"/>
</dbReference>
<keyword evidence="3 5" id="KW-0863">Zinc-finger</keyword>
<feature type="zinc finger region" description="C3H1-type" evidence="5">
    <location>
        <begin position="59"/>
        <end position="86"/>
    </location>
</feature>
<evidence type="ECO:0000256" key="1">
    <source>
        <dbReference type="ARBA" id="ARBA00022723"/>
    </source>
</evidence>
<dbReference type="EMBL" id="LC506465">
    <property type="protein sequence ID" value="BBO54064.1"/>
    <property type="molecule type" value="Genomic_DNA"/>
</dbReference>
<proteinExistence type="predicted"/>
<evidence type="ECO:0000313" key="8">
    <source>
        <dbReference type="EMBL" id="BBO54064.1"/>
    </source>
</evidence>
<dbReference type="GO" id="GO:0000209">
    <property type="term" value="P:protein polyubiquitination"/>
    <property type="evidence" value="ECO:0007669"/>
    <property type="project" value="InterPro"/>
</dbReference>
<dbReference type="PROSITE" id="PS50103">
    <property type="entry name" value="ZF_C3H1"/>
    <property type="match status" value="3"/>
</dbReference>
<feature type="region of interest" description="Disordered" evidence="6">
    <location>
        <begin position="297"/>
        <end position="332"/>
    </location>
</feature>
<evidence type="ECO:0000256" key="4">
    <source>
        <dbReference type="ARBA" id="ARBA00022833"/>
    </source>
</evidence>
<evidence type="ECO:0000256" key="3">
    <source>
        <dbReference type="ARBA" id="ARBA00022771"/>
    </source>
</evidence>
<protein>
    <recommendedName>
        <fullName evidence="7">C3H1-type domain-containing protein</fullName>
    </recommendedName>
</protein>
<evidence type="ECO:0000256" key="5">
    <source>
        <dbReference type="PROSITE-ProRule" id="PRU00723"/>
    </source>
</evidence>
<evidence type="ECO:0000256" key="2">
    <source>
        <dbReference type="ARBA" id="ARBA00022737"/>
    </source>
</evidence>
<feature type="domain" description="C3H1-type" evidence="7">
    <location>
        <begin position="1"/>
        <end position="28"/>
    </location>
</feature>
<feature type="domain" description="C3H1-type" evidence="7">
    <location>
        <begin position="92"/>
        <end position="120"/>
    </location>
</feature>
<feature type="domain" description="C3H1-type" evidence="7">
    <location>
        <begin position="59"/>
        <end position="86"/>
    </location>
</feature>
<evidence type="ECO:0000256" key="6">
    <source>
        <dbReference type="SAM" id="MobiDB-lite"/>
    </source>
</evidence>
<dbReference type="GO" id="GO:0061630">
    <property type="term" value="F:ubiquitin protein ligase activity"/>
    <property type="evidence" value="ECO:0007669"/>
    <property type="project" value="InterPro"/>
</dbReference>
<dbReference type="InterPro" id="IPR000571">
    <property type="entry name" value="Znf_CCCH"/>
</dbReference>
<keyword evidence="1 5" id="KW-0479">Metal-binding</keyword>
<keyword evidence="4 5" id="KW-0862">Zinc</keyword>
<sequence>MSDAVICSYFLQGACTFGDNCRKSHDPVLIEKTRGMYCANWLAGSCTWGERCIKKHEKPPVQSPCPYFQKGNCIWGDNCVYLHTNTVKAPVPKKDAICKHYAVNRCRFTAETCVFQHKGPVKDVPLQKPNVFQAAYLKSTKIEKPVPPTYAKAVKKGNKENMCSVEKKSSPKVDTDTKQVPSRKPSQKKVRSVCKAYVQKKCENAPDVCDKLHPCLALYRYGKCEKASCKYDHELQKCKYGRDCTNFTGCMRIHTKGVERAAIPHLKYCKTKKCSECERYRAVVLIAGGTFDKEGIVTYPPPETANTSDKVDEEEESDTPVERSTTPVERSTTPVDLTTITDEEWAAVGTEASDSNWAADFDKPIDMNEILDWGTCDVEAEDVEAEDDGLLEERSAPEKEWTTVWRNPKHKKRFEECEKECEFGYE</sequence>
<dbReference type="PANTHER" id="PTHR11224">
    <property type="entry name" value="MAKORIN-RELATED"/>
    <property type="match status" value="1"/>
</dbReference>
<keyword evidence="2" id="KW-0677">Repeat</keyword>
<organism evidence="8">
    <name type="scientific">Abalone asfa-like virus</name>
    <dbReference type="NCBI Taxonomy" id="2839893"/>
    <lineage>
        <taxon>Viruses</taxon>
        <taxon>Varidnaviria</taxon>
        <taxon>Bamfordvirae</taxon>
        <taxon>Nucleocytoviricota</taxon>
        <taxon>Pokkesviricetes</taxon>
        <taxon>Asfuvirales</taxon>
        <taxon>Asfarviridae</taxon>
    </lineage>
</organism>
<dbReference type="SMART" id="SM00356">
    <property type="entry name" value="ZnF_C3H1"/>
    <property type="match status" value="4"/>
</dbReference>
<evidence type="ECO:0000259" key="7">
    <source>
        <dbReference type="PROSITE" id="PS50103"/>
    </source>
</evidence>